<reference evidence="13 14" key="1">
    <citation type="submission" date="2024-02" db="EMBL/GenBank/DDBJ databases">
        <title>Bacteria isolated from the canopy kelp, Nereocystis luetkeana.</title>
        <authorList>
            <person name="Pfister C.A."/>
            <person name="Younker I.T."/>
            <person name="Light S.H."/>
        </authorList>
    </citation>
    <scope>NUCLEOTIDE SEQUENCE [LARGE SCALE GENOMIC DNA]</scope>
    <source>
        <strain evidence="13 14">TI.5.07</strain>
    </source>
</reference>
<name>A0ABU9GKU3_COBMA</name>
<feature type="domain" description="Glutamate--cysteine ligase" evidence="12">
    <location>
        <begin position="1"/>
        <end position="69"/>
    </location>
</feature>
<comment type="similarity">
    <text evidence="2">Belongs to the glutamate--cysteine ligase type 1 family. Type 1 subfamily.</text>
</comment>
<keyword evidence="8" id="KW-0067">ATP-binding</keyword>
<gene>
    <name evidence="13" type="ORF">V6243_18210</name>
</gene>
<accession>A0ABU9GKU3</accession>
<evidence type="ECO:0000256" key="7">
    <source>
        <dbReference type="ARBA" id="ARBA00022741"/>
    </source>
</evidence>
<dbReference type="GO" id="GO:0016874">
    <property type="term" value="F:ligase activity"/>
    <property type="evidence" value="ECO:0007669"/>
    <property type="project" value="UniProtKB-KW"/>
</dbReference>
<keyword evidence="6 10" id="KW-0317">Glutathione biosynthesis</keyword>
<feature type="non-terminal residue" evidence="13">
    <location>
        <position position="70"/>
    </location>
</feature>
<evidence type="ECO:0000313" key="13">
    <source>
        <dbReference type="EMBL" id="MEL0618751.1"/>
    </source>
</evidence>
<evidence type="ECO:0000256" key="4">
    <source>
        <dbReference type="ARBA" id="ARBA00014618"/>
    </source>
</evidence>
<dbReference type="InterPro" id="IPR007370">
    <property type="entry name" value="Glu_cys_ligase"/>
</dbReference>
<evidence type="ECO:0000256" key="2">
    <source>
        <dbReference type="ARBA" id="ARBA00008772"/>
    </source>
</evidence>
<dbReference type="InterPro" id="IPR006334">
    <property type="entry name" value="Glut_cys_ligase"/>
</dbReference>
<evidence type="ECO:0000256" key="8">
    <source>
        <dbReference type="ARBA" id="ARBA00022840"/>
    </source>
</evidence>
<evidence type="ECO:0000256" key="11">
    <source>
        <dbReference type="RuleBase" id="RU004391"/>
    </source>
</evidence>
<dbReference type="Pfam" id="PF04262">
    <property type="entry name" value="Glu_cys_ligase"/>
    <property type="match status" value="1"/>
</dbReference>
<dbReference type="EC" id="6.3.2.2" evidence="3 11"/>
<organism evidence="13 14">
    <name type="scientific">Cobetia marina</name>
    <name type="common">Deleya marina</name>
    <dbReference type="NCBI Taxonomy" id="28258"/>
    <lineage>
        <taxon>Bacteria</taxon>
        <taxon>Pseudomonadati</taxon>
        <taxon>Pseudomonadota</taxon>
        <taxon>Gammaproteobacteria</taxon>
        <taxon>Oceanospirillales</taxon>
        <taxon>Halomonadaceae</taxon>
        <taxon>Cobetia</taxon>
    </lineage>
</organism>
<proteinExistence type="inferred from homology"/>
<comment type="catalytic activity">
    <reaction evidence="9 11">
        <text>L-cysteine + L-glutamate + ATP = gamma-L-glutamyl-L-cysteine + ADP + phosphate + H(+)</text>
        <dbReference type="Rhea" id="RHEA:13285"/>
        <dbReference type="ChEBI" id="CHEBI:15378"/>
        <dbReference type="ChEBI" id="CHEBI:29985"/>
        <dbReference type="ChEBI" id="CHEBI:30616"/>
        <dbReference type="ChEBI" id="CHEBI:35235"/>
        <dbReference type="ChEBI" id="CHEBI:43474"/>
        <dbReference type="ChEBI" id="CHEBI:58173"/>
        <dbReference type="ChEBI" id="CHEBI:456216"/>
        <dbReference type="EC" id="6.3.2.2"/>
    </reaction>
</comment>
<dbReference type="SUPFAM" id="SSF55931">
    <property type="entry name" value="Glutamine synthetase/guanido kinase"/>
    <property type="match status" value="1"/>
</dbReference>
<evidence type="ECO:0000256" key="1">
    <source>
        <dbReference type="ARBA" id="ARBA00005006"/>
    </source>
</evidence>
<evidence type="ECO:0000256" key="6">
    <source>
        <dbReference type="ARBA" id="ARBA00022684"/>
    </source>
</evidence>
<evidence type="ECO:0000256" key="5">
    <source>
        <dbReference type="ARBA" id="ARBA00022598"/>
    </source>
</evidence>
<dbReference type="Proteomes" id="UP001378242">
    <property type="component" value="Unassembled WGS sequence"/>
</dbReference>
<comment type="caution">
    <text evidence="13">The sequence shown here is derived from an EMBL/GenBank/DDBJ whole genome shotgun (WGS) entry which is preliminary data.</text>
</comment>
<comment type="pathway">
    <text evidence="1 11">Sulfur metabolism; glutathione biosynthesis; glutathione from L-cysteine and L-glutamate: step 1/2.</text>
</comment>
<keyword evidence="14" id="KW-1185">Reference proteome</keyword>
<dbReference type="PANTHER" id="PTHR38761">
    <property type="entry name" value="GLUTAMATE--CYSTEINE LIGASE"/>
    <property type="match status" value="1"/>
</dbReference>
<dbReference type="EMBL" id="JBAKAP010000171">
    <property type="protein sequence ID" value="MEL0618751.1"/>
    <property type="molecule type" value="Genomic_DNA"/>
</dbReference>
<evidence type="ECO:0000256" key="10">
    <source>
        <dbReference type="RuleBase" id="RU003544"/>
    </source>
</evidence>
<sequence>MQSIAGIHYNFSLPDDFWTLLQKMENAEGEDARDFRSRRYFELIRNLRRHSWILLYLFVASPGIDESFLD</sequence>
<dbReference type="Gene3D" id="3.30.590.20">
    <property type="match status" value="1"/>
</dbReference>
<evidence type="ECO:0000313" key="14">
    <source>
        <dbReference type="Proteomes" id="UP001378242"/>
    </source>
</evidence>
<evidence type="ECO:0000256" key="9">
    <source>
        <dbReference type="ARBA" id="ARBA00048819"/>
    </source>
</evidence>
<dbReference type="InterPro" id="IPR014746">
    <property type="entry name" value="Gln_synth/guanido_kin_cat_dom"/>
</dbReference>
<evidence type="ECO:0000259" key="12">
    <source>
        <dbReference type="Pfam" id="PF04262"/>
    </source>
</evidence>
<dbReference type="PANTHER" id="PTHR38761:SF1">
    <property type="entry name" value="GLUTAMATE--CYSTEINE LIGASE"/>
    <property type="match status" value="1"/>
</dbReference>
<evidence type="ECO:0000256" key="3">
    <source>
        <dbReference type="ARBA" id="ARBA00012220"/>
    </source>
</evidence>
<protein>
    <recommendedName>
        <fullName evidence="4 11">Glutamate--cysteine ligase</fullName>
        <ecNumber evidence="3 11">6.3.2.2</ecNumber>
    </recommendedName>
</protein>
<keyword evidence="7" id="KW-0547">Nucleotide-binding</keyword>
<keyword evidence="5 10" id="KW-0436">Ligase</keyword>
<feature type="non-terminal residue" evidence="13">
    <location>
        <position position="1"/>
    </location>
</feature>